<evidence type="ECO:0000313" key="3">
    <source>
        <dbReference type="Proteomes" id="UP000811246"/>
    </source>
</evidence>
<evidence type="ECO:0000313" key="2">
    <source>
        <dbReference type="EMBL" id="KAG6708701.1"/>
    </source>
</evidence>
<proteinExistence type="predicted"/>
<feature type="region of interest" description="Disordered" evidence="1">
    <location>
        <begin position="317"/>
        <end position="337"/>
    </location>
</feature>
<dbReference type="AlphaFoldDB" id="A0A922EV35"/>
<feature type="region of interest" description="Disordered" evidence="1">
    <location>
        <begin position="195"/>
        <end position="247"/>
    </location>
</feature>
<feature type="compositionally biased region" description="Basic and acidic residues" evidence="1">
    <location>
        <begin position="226"/>
        <end position="237"/>
    </location>
</feature>
<evidence type="ECO:0000256" key="1">
    <source>
        <dbReference type="SAM" id="MobiDB-lite"/>
    </source>
</evidence>
<feature type="compositionally biased region" description="Polar residues" evidence="1">
    <location>
        <begin position="325"/>
        <end position="337"/>
    </location>
</feature>
<name>A0A922EV35_CARIL</name>
<dbReference type="EMBL" id="CM031830">
    <property type="protein sequence ID" value="KAG6708701.1"/>
    <property type="molecule type" value="Genomic_DNA"/>
</dbReference>
<gene>
    <name evidence="2" type="ORF">I3842_06G095000</name>
</gene>
<organism evidence="2 3">
    <name type="scientific">Carya illinoinensis</name>
    <name type="common">Pecan</name>
    <dbReference type="NCBI Taxonomy" id="32201"/>
    <lineage>
        <taxon>Eukaryota</taxon>
        <taxon>Viridiplantae</taxon>
        <taxon>Streptophyta</taxon>
        <taxon>Embryophyta</taxon>
        <taxon>Tracheophyta</taxon>
        <taxon>Spermatophyta</taxon>
        <taxon>Magnoliopsida</taxon>
        <taxon>eudicotyledons</taxon>
        <taxon>Gunneridae</taxon>
        <taxon>Pentapetalae</taxon>
        <taxon>rosids</taxon>
        <taxon>fabids</taxon>
        <taxon>Fagales</taxon>
        <taxon>Juglandaceae</taxon>
        <taxon>Carya</taxon>
    </lineage>
</organism>
<dbReference type="PANTHER" id="PTHR36335">
    <property type="entry name" value="CHAPERONE DNAJ-DOMAIN SUPERFAMILY PROTEIN"/>
    <property type="match status" value="1"/>
</dbReference>
<feature type="compositionally biased region" description="Polar residues" evidence="1">
    <location>
        <begin position="204"/>
        <end position="225"/>
    </location>
</feature>
<feature type="region of interest" description="Disordered" evidence="1">
    <location>
        <begin position="1"/>
        <end position="29"/>
    </location>
</feature>
<reference evidence="2" key="1">
    <citation type="submission" date="2021-01" db="EMBL/GenBank/DDBJ databases">
        <authorList>
            <person name="Lovell J.T."/>
            <person name="Bentley N."/>
            <person name="Bhattarai G."/>
            <person name="Jenkins J.W."/>
            <person name="Sreedasyam A."/>
            <person name="Alarcon Y."/>
            <person name="Bock C."/>
            <person name="Boston L."/>
            <person name="Carlson J."/>
            <person name="Cervantes K."/>
            <person name="Clermont K."/>
            <person name="Krom N."/>
            <person name="Kubenka K."/>
            <person name="Mamidi S."/>
            <person name="Mattison C."/>
            <person name="Monteros M."/>
            <person name="Pisani C."/>
            <person name="Plott C."/>
            <person name="Rajasekar S."/>
            <person name="Rhein H.S."/>
            <person name="Rohla C."/>
            <person name="Song M."/>
            <person name="Hilaire R.S."/>
            <person name="Shu S."/>
            <person name="Wells L."/>
            <person name="Wang X."/>
            <person name="Webber J."/>
            <person name="Heerema R.J."/>
            <person name="Klein P."/>
            <person name="Conner P."/>
            <person name="Grauke L."/>
            <person name="Grimwood J."/>
            <person name="Schmutz J."/>
            <person name="Randall J.J."/>
        </authorList>
    </citation>
    <scope>NUCLEOTIDE SEQUENCE</scope>
    <source>
        <tissue evidence="2">Leaf</tissue>
    </source>
</reference>
<feature type="compositionally biased region" description="Basic and acidic residues" evidence="1">
    <location>
        <begin position="87"/>
        <end position="99"/>
    </location>
</feature>
<dbReference type="OrthoDB" id="498970at2759"/>
<feature type="region of interest" description="Disordered" evidence="1">
    <location>
        <begin position="59"/>
        <end position="117"/>
    </location>
</feature>
<sequence length="761" mass="85637">MRGKGVSMDHSQPGTSGNKRMKSGNTKGNIDDFVLIDVDSDLSSNVVIIDVPEPSIQRGLRGSSVQRKERKFPHQGVISIDDDESDVMDHPGSGDKGGGELDSDATSSKRSGPASKNMRNFIDLDGDECWVVHEKGSSFRLSQCKKKTYSDQSACRNHYGLYFEAETGSSESDSSDSELMEGSFGKIHEQWQKASLKRKHDIRNGQSGLDDQTSISGSHTGNHTNIEVDNRSEKHPEVPVSSSSSSELYEKENFSSFFGSGGGYNEGTSFNPAMEGPFVKFSQSFHQTSTDDPPFSYDWLRCNHVNGCGNGFLSGERSPQRPPLWTNQNHSDKQSNCTRSTREGEICVDLDGAVSRDKDGTFPQAPSSCNNFDETHVNIDRAASNEADGSEELVNGVVNDFYNQDQGAKDTKYKNSNEDDGERHANLDECLLRKKDEEFHQGSSCNNIDDKDKGVLNSRLSGEMRVDCGGAHPEYADNTAHGESFFCDTPLEGKSGVHNGKPFIEVKWKTDSEKLLFSNTQCKETHFVEAKVTYDVRGQLLTQDVNVTPQGQKDIINEREKLKETDEYKRAMEAEWASRQRQLQIQAEEAHRLRKKRRGERRLLDMQRRQQQRVQEMRETQKKDEENMNLKEQIRVEIRKELNRLEMSCIDMASLLRGLGIQVGGGFCPLSQEVSYMLTHSHAHAHTPAPVRARKCTDLHFFRGNFQSVFFRLRFTREMCYFSLSLLLDLDGEMLGRLAIYYKGCTLHFRNAAIVAMHAII</sequence>
<accession>A0A922EV35</accession>
<comment type="caution">
    <text evidence="2">The sequence shown here is derived from an EMBL/GenBank/DDBJ whole genome shotgun (WGS) entry which is preliminary data.</text>
</comment>
<dbReference type="Proteomes" id="UP000811246">
    <property type="component" value="Chromosome 6"/>
</dbReference>
<protein>
    <submittedName>
        <fullName evidence="2">Uncharacterized protein</fullName>
    </submittedName>
</protein>
<dbReference type="PANTHER" id="PTHR36335:SF1">
    <property type="entry name" value="CHAPERONE DNAJ-DOMAIN SUPERFAMILY PROTEIN"/>
    <property type="match status" value="1"/>
</dbReference>
<feature type="compositionally biased region" description="Polar residues" evidence="1">
    <location>
        <begin position="9"/>
        <end position="28"/>
    </location>
</feature>